<dbReference type="EMBL" id="MOEN01000026">
    <property type="protein sequence ID" value="OMH40154.1"/>
    <property type="molecule type" value="Genomic_DNA"/>
</dbReference>
<keyword evidence="4 6" id="KW-0238">DNA-binding</keyword>
<evidence type="ECO:0000259" key="7">
    <source>
        <dbReference type="Pfam" id="PF01709"/>
    </source>
</evidence>
<evidence type="ECO:0000256" key="5">
    <source>
        <dbReference type="ARBA" id="ARBA00023163"/>
    </source>
</evidence>
<dbReference type="InterPro" id="IPR048300">
    <property type="entry name" value="TACO1_YebC-like_2nd/3rd_dom"/>
</dbReference>
<evidence type="ECO:0000313" key="9">
    <source>
        <dbReference type="EMBL" id="OMH40154.1"/>
    </source>
</evidence>
<keyword evidence="2 6" id="KW-0963">Cytoplasm</keyword>
<evidence type="ECO:0000313" key="10">
    <source>
        <dbReference type="Proteomes" id="UP000187408"/>
    </source>
</evidence>
<dbReference type="OrthoDB" id="9781053at2"/>
<dbReference type="STRING" id="1914305.BLW93_06790"/>
<evidence type="ECO:0000256" key="1">
    <source>
        <dbReference type="ARBA" id="ARBA00008724"/>
    </source>
</evidence>
<evidence type="ECO:0000256" key="4">
    <source>
        <dbReference type="ARBA" id="ARBA00023125"/>
    </source>
</evidence>
<comment type="caution">
    <text evidence="9">The sequence shown here is derived from an EMBL/GenBank/DDBJ whole genome shotgun (WGS) entry which is preliminary data.</text>
</comment>
<dbReference type="RefSeq" id="WP_076713344.1">
    <property type="nucleotide sequence ID" value="NZ_MOEN01000026.1"/>
</dbReference>
<dbReference type="InterPro" id="IPR017856">
    <property type="entry name" value="Integrase-like_N"/>
</dbReference>
<dbReference type="GO" id="GO:0003677">
    <property type="term" value="F:DNA binding"/>
    <property type="evidence" value="ECO:0007669"/>
    <property type="project" value="UniProtKB-UniRule"/>
</dbReference>
<organism evidence="9 10">
    <name type="scientific">Desulfurobacterium indicum</name>
    <dbReference type="NCBI Taxonomy" id="1914305"/>
    <lineage>
        <taxon>Bacteria</taxon>
        <taxon>Pseudomonadati</taxon>
        <taxon>Aquificota</taxon>
        <taxon>Aquificia</taxon>
        <taxon>Desulfurobacteriales</taxon>
        <taxon>Desulfurobacteriaceae</taxon>
        <taxon>Desulfurobacterium</taxon>
    </lineage>
</organism>
<dbReference type="Pfam" id="PF20772">
    <property type="entry name" value="TACO1_YebC_N"/>
    <property type="match status" value="1"/>
</dbReference>
<dbReference type="NCBIfam" id="TIGR01033">
    <property type="entry name" value="YebC/PmpR family DNA-binding transcriptional regulator"/>
    <property type="match status" value="1"/>
</dbReference>
<dbReference type="InterPro" id="IPR002876">
    <property type="entry name" value="Transcrip_reg_TACO1-like"/>
</dbReference>
<dbReference type="NCBIfam" id="NF009044">
    <property type="entry name" value="PRK12378.1"/>
    <property type="match status" value="1"/>
</dbReference>
<keyword evidence="3 6" id="KW-0805">Transcription regulation</keyword>
<dbReference type="PANTHER" id="PTHR12532">
    <property type="entry name" value="TRANSLATIONAL ACTIVATOR OF CYTOCHROME C OXIDASE 1"/>
    <property type="match status" value="1"/>
</dbReference>
<name>A0A1R1MKD0_9BACT</name>
<accession>A0A1R1MKD0</accession>
<evidence type="ECO:0000259" key="8">
    <source>
        <dbReference type="Pfam" id="PF20772"/>
    </source>
</evidence>
<dbReference type="HAMAP" id="MF_00693">
    <property type="entry name" value="Transcrip_reg_TACO1"/>
    <property type="match status" value="1"/>
</dbReference>
<dbReference type="SUPFAM" id="SSF75625">
    <property type="entry name" value="YebC-like"/>
    <property type="match status" value="1"/>
</dbReference>
<protein>
    <recommendedName>
        <fullName evidence="6">Probable transcriptional regulatory protein BLW93_06790</fullName>
    </recommendedName>
</protein>
<dbReference type="InterPro" id="IPR049083">
    <property type="entry name" value="TACO1_YebC_N"/>
</dbReference>
<dbReference type="Proteomes" id="UP000187408">
    <property type="component" value="Unassembled WGS sequence"/>
</dbReference>
<dbReference type="AlphaFoldDB" id="A0A1R1MKD0"/>
<comment type="similarity">
    <text evidence="1 6">Belongs to the TACO1 family.</text>
</comment>
<feature type="domain" description="TACO1/YebC-like N-terminal" evidence="8">
    <location>
        <begin position="5"/>
        <end position="76"/>
    </location>
</feature>
<dbReference type="Gene3D" id="1.10.10.200">
    <property type="match status" value="1"/>
</dbReference>
<dbReference type="GO" id="GO:0005829">
    <property type="term" value="C:cytosol"/>
    <property type="evidence" value="ECO:0007669"/>
    <property type="project" value="TreeGrafter"/>
</dbReference>
<comment type="subcellular location">
    <subcellularLocation>
        <location evidence="6">Cytoplasm</location>
    </subcellularLocation>
</comment>
<dbReference type="InterPro" id="IPR026564">
    <property type="entry name" value="Transcrip_reg_TACO1-like_dom3"/>
</dbReference>
<dbReference type="Gene3D" id="3.30.70.980">
    <property type="match status" value="2"/>
</dbReference>
<sequence length="247" mass="27332">MAGHSKWANIKHKKAAQDAKRGKIYTKLAREITVAAREGGGDPEFNPRLRAAIEKAKKFNMPKENIERAIKRGTGEIAGETYEEVTYEGYGPGGVAIIVKCLTDNRNRTASEVRHAFSKHGGNLGTSGCVAWMFERKGVVTINAEGKDEEEVMMIAIDAGAEDFVNEDGQFIIYTQPQDLENVKKALEEAGVEIEEAKLDLVPQNTTRVEGETAKKVLKLLEVLEDLDDVQEVYSNFDMPDEVMNNA</sequence>
<dbReference type="PANTHER" id="PTHR12532:SF6">
    <property type="entry name" value="TRANSCRIPTIONAL REGULATORY PROTEIN YEBC-RELATED"/>
    <property type="match status" value="1"/>
</dbReference>
<dbReference type="Pfam" id="PF01709">
    <property type="entry name" value="Transcrip_reg"/>
    <property type="match status" value="1"/>
</dbReference>
<dbReference type="InterPro" id="IPR029072">
    <property type="entry name" value="YebC-like"/>
</dbReference>
<feature type="domain" description="TACO1/YebC-like second and third" evidence="7">
    <location>
        <begin position="82"/>
        <end position="237"/>
    </location>
</feature>
<proteinExistence type="inferred from homology"/>
<evidence type="ECO:0000256" key="3">
    <source>
        <dbReference type="ARBA" id="ARBA00023015"/>
    </source>
</evidence>
<dbReference type="GO" id="GO:0006355">
    <property type="term" value="P:regulation of DNA-templated transcription"/>
    <property type="evidence" value="ECO:0007669"/>
    <property type="project" value="UniProtKB-UniRule"/>
</dbReference>
<dbReference type="NCBIfam" id="NF001030">
    <property type="entry name" value="PRK00110.1"/>
    <property type="match status" value="1"/>
</dbReference>
<evidence type="ECO:0000256" key="6">
    <source>
        <dbReference type="HAMAP-Rule" id="MF_00693"/>
    </source>
</evidence>
<dbReference type="FunFam" id="1.10.10.200:FF:000001">
    <property type="entry name" value="Probable transcriptional regulatory protein YebC"/>
    <property type="match status" value="1"/>
</dbReference>
<reference evidence="9 10" key="1">
    <citation type="submission" date="2016-10" db="EMBL/GenBank/DDBJ databases">
        <title>Genome sequence of a sulfur-reducing bacterium Desulfurobacterium indicum K6013.</title>
        <authorList>
            <person name="Cao J."/>
            <person name="Shao Z."/>
            <person name="Alain K."/>
            <person name="Jebbar M."/>
        </authorList>
    </citation>
    <scope>NUCLEOTIDE SEQUENCE [LARGE SCALE GENOMIC DNA]</scope>
    <source>
        <strain evidence="9 10">K6013</strain>
    </source>
</reference>
<evidence type="ECO:0000256" key="2">
    <source>
        <dbReference type="ARBA" id="ARBA00022490"/>
    </source>
</evidence>
<dbReference type="FunFam" id="3.30.70.980:FF:000002">
    <property type="entry name" value="Probable transcriptional regulatory protein YebC"/>
    <property type="match status" value="1"/>
</dbReference>
<gene>
    <name evidence="9" type="ORF">BLW93_06790</name>
</gene>
<keyword evidence="10" id="KW-1185">Reference proteome</keyword>
<keyword evidence="5 6" id="KW-0804">Transcription</keyword>